<evidence type="ECO:0000313" key="3">
    <source>
        <dbReference type="EMBL" id="RNA12863.1"/>
    </source>
</evidence>
<dbReference type="InterPro" id="IPR008984">
    <property type="entry name" value="SMAD_FHA_dom_sf"/>
</dbReference>
<dbReference type="PANTHER" id="PTHR18853:SF10">
    <property type="entry name" value="FHA DOMAIN-CONTAINING PROTEIN"/>
    <property type="match status" value="1"/>
</dbReference>
<proteinExistence type="predicted"/>
<feature type="coiled-coil region" evidence="1">
    <location>
        <begin position="234"/>
        <end position="261"/>
    </location>
</feature>
<dbReference type="PROSITE" id="PS50006">
    <property type="entry name" value="FHA_DOMAIN"/>
    <property type="match status" value="1"/>
</dbReference>
<dbReference type="Gene3D" id="2.60.200.20">
    <property type="match status" value="1"/>
</dbReference>
<reference evidence="3 4" key="1">
    <citation type="journal article" date="2018" name="Sci. Rep.">
        <title>Genomic signatures of local adaptation to the degree of environmental predictability in rotifers.</title>
        <authorList>
            <person name="Franch-Gras L."/>
            <person name="Hahn C."/>
            <person name="Garcia-Roger E.M."/>
            <person name="Carmona M.J."/>
            <person name="Serra M."/>
            <person name="Gomez A."/>
        </authorList>
    </citation>
    <scope>NUCLEOTIDE SEQUENCE [LARGE SCALE GENOMIC DNA]</scope>
    <source>
        <strain evidence="3">HYR1</strain>
    </source>
</reference>
<dbReference type="SUPFAM" id="SSF49879">
    <property type="entry name" value="SMAD/FHA domain"/>
    <property type="match status" value="1"/>
</dbReference>
<dbReference type="InterPro" id="IPR000253">
    <property type="entry name" value="FHA_dom"/>
</dbReference>
<name>A0A3M7QNK3_BRAPC</name>
<comment type="caution">
    <text evidence="3">The sequence shown here is derived from an EMBL/GenBank/DDBJ whole genome shotgun (WGS) entry which is preliminary data.</text>
</comment>
<dbReference type="OrthoDB" id="687730at2759"/>
<organism evidence="3 4">
    <name type="scientific">Brachionus plicatilis</name>
    <name type="common">Marine rotifer</name>
    <name type="synonym">Brachionus muelleri</name>
    <dbReference type="NCBI Taxonomy" id="10195"/>
    <lineage>
        <taxon>Eukaryota</taxon>
        <taxon>Metazoa</taxon>
        <taxon>Spiralia</taxon>
        <taxon>Gnathifera</taxon>
        <taxon>Rotifera</taxon>
        <taxon>Eurotatoria</taxon>
        <taxon>Monogononta</taxon>
        <taxon>Pseudotrocha</taxon>
        <taxon>Ploima</taxon>
        <taxon>Brachionidae</taxon>
        <taxon>Brachionus</taxon>
    </lineage>
</organism>
<sequence length="343" mass="38090">MTAPKAFLCSLDGTHNFPITQRITTIGRENCDIIINTGNIDIQHALIEFIEDENCYFLQDLNTSGGTFVNDCRIQNATVRLVEQDTIKFGLNGNPFQFIVQSQFIAVPNITLAGVNRSSNQSLQVITQTLPSRGNRNSVNQQNSGVLLSNQYPNGSLITINNQTQPYTICPVASGTKPPASLRSRPITANIDTRPRASSWVKGHTNSSSFNAGSGDNFDSETYRVDDNEVSSRVVQLERELKIKSIEIRDLREKVAFYKNQSGQGSTSELDQIKRDKSIAVGLVNTMQKDLSNKDCTISKLAREIEGFKREAKDKDTTIRELGEQLKLATDNRLKSYASFGDE</sequence>
<dbReference type="EMBL" id="REGN01005582">
    <property type="protein sequence ID" value="RNA12863.1"/>
    <property type="molecule type" value="Genomic_DNA"/>
</dbReference>
<evidence type="ECO:0000259" key="2">
    <source>
        <dbReference type="PROSITE" id="PS50006"/>
    </source>
</evidence>
<feature type="domain" description="FHA" evidence="2">
    <location>
        <begin position="24"/>
        <end position="74"/>
    </location>
</feature>
<dbReference type="PANTHER" id="PTHR18853">
    <property type="entry name" value="FORKHEAD-ASSOCIATED DOMAIN-CONTAINING PROTEIN 1-RELATED"/>
    <property type="match status" value="1"/>
</dbReference>
<keyword evidence="1" id="KW-0175">Coiled coil</keyword>
<dbReference type="Proteomes" id="UP000276133">
    <property type="component" value="Unassembled WGS sequence"/>
</dbReference>
<protein>
    <submittedName>
        <fullName evidence="3">Forkhead-associated domain-containing 1-like</fullName>
    </submittedName>
</protein>
<dbReference type="Pfam" id="PF00498">
    <property type="entry name" value="FHA"/>
    <property type="match status" value="1"/>
</dbReference>
<evidence type="ECO:0000256" key="1">
    <source>
        <dbReference type="SAM" id="Coils"/>
    </source>
</evidence>
<dbReference type="AlphaFoldDB" id="A0A3M7QNK3"/>
<evidence type="ECO:0000313" key="4">
    <source>
        <dbReference type="Proteomes" id="UP000276133"/>
    </source>
</evidence>
<gene>
    <name evidence="3" type="ORF">BpHYR1_030979</name>
</gene>
<accession>A0A3M7QNK3</accession>
<dbReference type="InterPro" id="IPR052642">
    <property type="entry name" value="CC-FHA_domain"/>
</dbReference>
<keyword evidence="4" id="KW-1185">Reference proteome</keyword>